<feature type="domain" description="DUF4132" evidence="1">
    <location>
        <begin position="845"/>
        <end position="1026"/>
    </location>
</feature>
<dbReference type="EMBL" id="BAAAQF010000017">
    <property type="protein sequence ID" value="GAA1686906.1"/>
    <property type="molecule type" value="Genomic_DNA"/>
</dbReference>
<dbReference type="Proteomes" id="UP001499851">
    <property type="component" value="Unassembled WGS sequence"/>
</dbReference>
<dbReference type="Pfam" id="PF13569">
    <property type="entry name" value="DUF4132"/>
    <property type="match status" value="1"/>
</dbReference>
<reference evidence="2 3" key="1">
    <citation type="journal article" date="2019" name="Int. J. Syst. Evol. Microbiol.">
        <title>The Global Catalogue of Microorganisms (GCM) 10K type strain sequencing project: providing services to taxonomists for standard genome sequencing and annotation.</title>
        <authorList>
            <consortium name="The Broad Institute Genomics Platform"/>
            <consortium name="The Broad Institute Genome Sequencing Center for Infectious Disease"/>
            <person name="Wu L."/>
            <person name="Ma J."/>
        </authorList>
    </citation>
    <scope>NUCLEOTIDE SEQUENCE [LARGE SCALE GENOMIC DNA]</scope>
    <source>
        <strain evidence="2 3">JCM 16001</strain>
    </source>
</reference>
<gene>
    <name evidence="2" type="ORF">GCM10009830_38030</name>
</gene>
<comment type="caution">
    <text evidence="2">The sequence shown here is derived from an EMBL/GenBank/DDBJ whole genome shotgun (WGS) entry which is preliminary data.</text>
</comment>
<name>A0ABN2HF39_9ACTN</name>
<evidence type="ECO:0000313" key="3">
    <source>
        <dbReference type="Proteomes" id="UP001499851"/>
    </source>
</evidence>
<keyword evidence="3" id="KW-1185">Reference proteome</keyword>
<accession>A0ABN2HF39</accession>
<organism evidence="2 3">
    <name type="scientific">Glycomyces endophyticus</name>
    <dbReference type="NCBI Taxonomy" id="480996"/>
    <lineage>
        <taxon>Bacteria</taxon>
        <taxon>Bacillati</taxon>
        <taxon>Actinomycetota</taxon>
        <taxon>Actinomycetes</taxon>
        <taxon>Glycomycetales</taxon>
        <taxon>Glycomycetaceae</taxon>
        <taxon>Glycomyces</taxon>
    </lineage>
</organism>
<proteinExistence type="predicted"/>
<evidence type="ECO:0000259" key="1">
    <source>
        <dbReference type="Pfam" id="PF13569"/>
    </source>
</evidence>
<dbReference type="InterPro" id="IPR025406">
    <property type="entry name" value="DUF4132"/>
</dbReference>
<evidence type="ECO:0000313" key="2">
    <source>
        <dbReference type="EMBL" id="GAA1686906.1"/>
    </source>
</evidence>
<sequence length="1103" mass="120692">MLLGVNLIDSSSVPGEDAVALPESWTRLLLDRRGAAARPVDLDPDAPQRLSDLLGDDDFFKAPFEVAPGTPLEDLLRAGVAQEADPFAAAFAVALVRQARYNESASIASTALHAWTARHGAAFAAEAMLELFANSLTWYKAPVHPANSMLHYRPHSVYSVARYYNRADTTLADLRSILAVMPDADYERTQAAIAARRTSDAHVLVSAAIMPEREDWVRDACAVLSADRYARNGGWLFWTFASTTEHVELAGVTYFDDPAHDPAVLARAVAALGTDVLPLLIDSLEHEHRPNAEARDLLFKALAHLPAEAGVEYLLERTVKAEALAALRKVAERFPVRTLRAVAAVGPGAPLHAKARIAGLVRELGLEDRLSDLDDKRRERVEELLAATVRHPVADEPPAVFASPPWAPFGKTAKTAVAGLAAPEVDELRWADGEREEWTTLPSAGYEFDYFRDDPTRWDRMMPKGPDPDHYYFAELLAWADDGRAVPALPLWDGTVRNWTSVETVRALLARYGDAVAPQVLEIVKKRPSFRKAMLPYVNLDAARMAADLVSKPRGDRALGRAWLDRHAPDAAALLIPDALGKAGRQRQSAADALKHLAATSRAVLDERAAAYGPDAAAAVAAIVDADPLDPQRRVPKAPGWADPVMLPAVLLRGRGTALPADAVRTLMSAVALDDPDLLYPGADLLAAECDPASLTSFSWGLFELWLAAGAPSKDGWAMDQLRRFADDDTVRRLTALIREWPGQSQNRKAVRGLEILGHIGSEAALRSVQSIASNAKFKALKKTAAAQIEVIAERLDLSLDQLADRLVPDFGLASDRPLVLEYGPRRFTVKFDESLKPFVVDEAGKRRASAPKPNAKDDTELAQASYERFALLRKEIKTAATELVKRLETAMIECRTWTAAEFRRYLVEHPVAWQLTGRLVWQHSTADGWRSFRLAEDRTPADAEDEPFDLPEDAQVRIAHPINLADEVAGWAEVFADYELLQPFPQLSRPFYTLTDEERASGRVPRFEGAKTGAGPIIGLLKRGWHYGSARSGPGGHGIFRTFPEGGFLLIGTDPGVHPGYGYDDAEQTLTRIEVALPEDGAVDPARLSEALMVVSRLARAN</sequence>
<protein>
    <recommendedName>
        <fullName evidence="1">DUF4132 domain-containing protein</fullName>
    </recommendedName>
</protein>